<proteinExistence type="predicted"/>
<keyword evidence="2" id="KW-1185">Reference proteome</keyword>
<protein>
    <submittedName>
        <fullName evidence="1">Uncharacterized protein</fullName>
    </submittedName>
</protein>
<organism evidence="1 2">
    <name type="scientific">Actinoallomurus liliacearum</name>
    <dbReference type="NCBI Taxonomy" id="1080073"/>
    <lineage>
        <taxon>Bacteria</taxon>
        <taxon>Bacillati</taxon>
        <taxon>Actinomycetota</taxon>
        <taxon>Actinomycetes</taxon>
        <taxon>Streptosporangiales</taxon>
        <taxon>Thermomonosporaceae</taxon>
        <taxon>Actinoallomurus</taxon>
    </lineage>
</organism>
<dbReference type="EMBL" id="BAABHJ010000039">
    <property type="protein sequence ID" value="GAA4617239.1"/>
    <property type="molecule type" value="Genomic_DNA"/>
</dbReference>
<sequence>MTVTADQFDGEFMHVDAADVRQHDIILGGARPVIAPPVPTTGGGITVTTTNGPETFTATAPVHVFRPAPGTIGEECPECYSAPGEPCAPHCLSYATLDDAAGTDIA</sequence>
<dbReference type="Proteomes" id="UP001500212">
    <property type="component" value="Unassembled WGS sequence"/>
</dbReference>
<dbReference type="RefSeq" id="WP_345365475.1">
    <property type="nucleotide sequence ID" value="NZ_BAABHJ010000039.1"/>
</dbReference>
<name>A0ABP8TV70_9ACTN</name>
<evidence type="ECO:0000313" key="2">
    <source>
        <dbReference type="Proteomes" id="UP001500212"/>
    </source>
</evidence>
<reference evidence="2" key="1">
    <citation type="journal article" date="2019" name="Int. J. Syst. Evol. Microbiol.">
        <title>The Global Catalogue of Microorganisms (GCM) 10K type strain sequencing project: providing services to taxonomists for standard genome sequencing and annotation.</title>
        <authorList>
            <consortium name="The Broad Institute Genomics Platform"/>
            <consortium name="The Broad Institute Genome Sequencing Center for Infectious Disease"/>
            <person name="Wu L."/>
            <person name="Ma J."/>
        </authorList>
    </citation>
    <scope>NUCLEOTIDE SEQUENCE [LARGE SCALE GENOMIC DNA]</scope>
    <source>
        <strain evidence="2">JCM 17938</strain>
    </source>
</reference>
<accession>A0ABP8TV70</accession>
<comment type="caution">
    <text evidence="1">The sequence shown here is derived from an EMBL/GenBank/DDBJ whole genome shotgun (WGS) entry which is preliminary data.</text>
</comment>
<evidence type="ECO:0000313" key="1">
    <source>
        <dbReference type="EMBL" id="GAA4617239.1"/>
    </source>
</evidence>
<gene>
    <name evidence="1" type="ORF">GCM10023195_76860</name>
</gene>